<evidence type="ECO:0000313" key="4">
    <source>
        <dbReference type="Proteomes" id="UP000433483"/>
    </source>
</evidence>
<gene>
    <name evidence="3" type="ORF">PF005_g21684</name>
</gene>
<proteinExistence type="predicted"/>
<protein>
    <recommendedName>
        <fullName evidence="5">RxLR effector protein</fullName>
    </recommendedName>
</protein>
<evidence type="ECO:0000313" key="3">
    <source>
        <dbReference type="EMBL" id="KAE9184398.1"/>
    </source>
</evidence>
<feature type="chain" id="PRO_5025472039" description="RxLR effector protein" evidence="2">
    <location>
        <begin position="25"/>
        <end position="74"/>
    </location>
</feature>
<feature type="compositionally biased region" description="Basic residues" evidence="1">
    <location>
        <begin position="62"/>
        <end position="74"/>
    </location>
</feature>
<name>A0A6A3WJ23_9STRA</name>
<keyword evidence="4" id="KW-1185">Reference proteome</keyword>
<dbReference type="AlphaFoldDB" id="A0A6A3WJ23"/>
<accession>A0A6A3WJ23</accession>
<dbReference type="Proteomes" id="UP000433483">
    <property type="component" value="Unassembled WGS sequence"/>
</dbReference>
<dbReference type="EMBL" id="QXGB01001873">
    <property type="protein sequence ID" value="KAE9184398.1"/>
    <property type="molecule type" value="Genomic_DNA"/>
</dbReference>
<sequence length="74" mass="8821">MATHGTTPIPWLRLRLALPPLASCLRQQRCLAPPRRLRSRIPRPPYYRRLWNNNGPLQRPLRPPRRRFCAKSRT</sequence>
<reference evidence="3 4" key="1">
    <citation type="submission" date="2018-08" db="EMBL/GenBank/DDBJ databases">
        <title>Genomic investigation of the strawberry pathogen Phytophthora fragariae indicates pathogenicity is determined by transcriptional variation in three key races.</title>
        <authorList>
            <person name="Adams T.M."/>
            <person name="Armitage A.D."/>
            <person name="Sobczyk M.K."/>
            <person name="Bates H.J."/>
            <person name="Dunwell J.M."/>
            <person name="Nellist C.F."/>
            <person name="Harrison R.J."/>
        </authorList>
    </citation>
    <scope>NUCLEOTIDE SEQUENCE [LARGE SCALE GENOMIC DNA]</scope>
    <source>
        <strain evidence="3 4">NOV-27</strain>
    </source>
</reference>
<feature type="signal peptide" evidence="2">
    <location>
        <begin position="1"/>
        <end position="24"/>
    </location>
</feature>
<evidence type="ECO:0000256" key="1">
    <source>
        <dbReference type="SAM" id="MobiDB-lite"/>
    </source>
</evidence>
<feature type="region of interest" description="Disordered" evidence="1">
    <location>
        <begin position="52"/>
        <end position="74"/>
    </location>
</feature>
<organism evidence="3 4">
    <name type="scientific">Phytophthora fragariae</name>
    <dbReference type="NCBI Taxonomy" id="53985"/>
    <lineage>
        <taxon>Eukaryota</taxon>
        <taxon>Sar</taxon>
        <taxon>Stramenopiles</taxon>
        <taxon>Oomycota</taxon>
        <taxon>Peronosporomycetes</taxon>
        <taxon>Peronosporales</taxon>
        <taxon>Peronosporaceae</taxon>
        <taxon>Phytophthora</taxon>
    </lineage>
</organism>
<evidence type="ECO:0008006" key="5">
    <source>
        <dbReference type="Google" id="ProtNLM"/>
    </source>
</evidence>
<keyword evidence="2" id="KW-0732">Signal</keyword>
<evidence type="ECO:0000256" key="2">
    <source>
        <dbReference type="SAM" id="SignalP"/>
    </source>
</evidence>
<comment type="caution">
    <text evidence="3">The sequence shown here is derived from an EMBL/GenBank/DDBJ whole genome shotgun (WGS) entry which is preliminary data.</text>
</comment>